<feature type="domain" description="DUF3291" evidence="1">
    <location>
        <begin position="39"/>
        <end position="133"/>
    </location>
</feature>
<evidence type="ECO:0000259" key="1">
    <source>
        <dbReference type="Pfam" id="PF11695"/>
    </source>
</evidence>
<evidence type="ECO:0000313" key="3">
    <source>
        <dbReference type="Proteomes" id="UP001206895"/>
    </source>
</evidence>
<name>A0ABT1H8K3_9NOCA</name>
<dbReference type="EMBL" id="JAMTCJ010000001">
    <property type="protein sequence ID" value="MCP2174593.1"/>
    <property type="molecule type" value="Genomic_DNA"/>
</dbReference>
<accession>A0ABT1H8K3</accession>
<reference evidence="2 3" key="1">
    <citation type="submission" date="2022-06" db="EMBL/GenBank/DDBJ databases">
        <title>Genomic Encyclopedia of Archaeal and Bacterial Type Strains, Phase II (KMG-II): from individual species to whole genera.</title>
        <authorList>
            <person name="Goeker M."/>
        </authorList>
    </citation>
    <scope>NUCLEOTIDE SEQUENCE [LARGE SCALE GENOMIC DNA]</scope>
    <source>
        <strain evidence="2 3">DSM 44693</strain>
    </source>
</reference>
<comment type="caution">
    <text evidence="2">The sequence shown here is derived from an EMBL/GenBank/DDBJ whole genome shotgun (WGS) entry which is preliminary data.</text>
</comment>
<dbReference type="Proteomes" id="UP001206895">
    <property type="component" value="Unassembled WGS sequence"/>
</dbReference>
<dbReference type="SUPFAM" id="SSF54909">
    <property type="entry name" value="Dimeric alpha+beta barrel"/>
    <property type="match status" value="1"/>
</dbReference>
<dbReference type="InterPro" id="IPR011008">
    <property type="entry name" value="Dimeric_a/b-barrel"/>
</dbReference>
<dbReference type="InterPro" id="IPR021708">
    <property type="entry name" value="DUF3291"/>
</dbReference>
<organism evidence="2 3">
    <name type="scientific">Williamsia maris</name>
    <dbReference type="NCBI Taxonomy" id="72806"/>
    <lineage>
        <taxon>Bacteria</taxon>
        <taxon>Bacillati</taxon>
        <taxon>Actinomycetota</taxon>
        <taxon>Actinomycetes</taxon>
        <taxon>Mycobacteriales</taxon>
        <taxon>Nocardiaceae</taxon>
        <taxon>Williamsia</taxon>
    </lineage>
</organism>
<keyword evidence="3" id="KW-1185">Reference proteome</keyword>
<protein>
    <recommendedName>
        <fullName evidence="1">DUF3291 domain-containing protein</fullName>
    </recommendedName>
</protein>
<proteinExistence type="predicted"/>
<sequence length="135" mass="15311">MPTLPWSAGPTATSPTDDEIVVMASRFELRTFRQVLPFFVAALRVRGQVRRADGAIGVALVAHPLRREFYTLSAWRDRAAIDAMITIEPHRSVMTGFRDHTADASFTFWTIPSFERPTWTDAHRRLEVARGRGSR</sequence>
<gene>
    <name evidence="2" type="ORF">LX13_000400</name>
</gene>
<evidence type="ECO:0000313" key="2">
    <source>
        <dbReference type="EMBL" id="MCP2174593.1"/>
    </source>
</evidence>
<dbReference type="Pfam" id="PF11695">
    <property type="entry name" value="DUF3291"/>
    <property type="match status" value="1"/>
</dbReference>